<proteinExistence type="predicted"/>
<organism evidence="1">
    <name type="scientific">viral metagenome</name>
    <dbReference type="NCBI Taxonomy" id="1070528"/>
    <lineage>
        <taxon>unclassified sequences</taxon>
        <taxon>metagenomes</taxon>
        <taxon>organismal metagenomes</taxon>
    </lineage>
</organism>
<sequence length="153" mass="16285">MRENLLLSDNQDFANTTSTGEVTDNVHNLELTKLAGVIPITDDQGMGYMNVTLNTVPAQATIAGTQGLIFEVRTDAAAALTTLPEICGAVSVIPTKLLAGAKFSVPFRMDVLQTFIGGWVRAYNTAVVGTIYADIHFSDTPISPNESIQKSPA</sequence>
<gene>
    <name evidence="2" type="ORF">MM415A01848_0005</name>
    <name evidence="1" type="ORF">MM415B00170_0058</name>
</gene>
<dbReference type="Gene3D" id="2.60.120.1110">
    <property type="match status" value="1"/>
</dbReference>
<name>A0A6M3JC36_9ZZZZ</name>
<dbReference type="EMBL" id="MT141575">
    <property type="protein sequence ID" value="QJA67749.1"/>
    <property type="molecule type" value="Genomic_DNA"/>
</dbReference>
<evidence type="ECO:0000313" key="2">
    <source>
        <dbReference type="EMBL" id="QJA75252.1"/>
    </source>
</evidence>
<reference evidence="1" key="1">
    <citation type="submission" date="2020-03" db="EMBL/GenBank/DDBJ databases">
        <title>The deep terrestrial virosphere.</title>
        <authorList>
            <person name="Holmfeldt K."/>
            <person name="Nilsson E."/>
            <person name="Simone D."/>
            <person name="Lopez-Fernandez M."/>
            <person name="Wu X."/>
            <person name="de Brujin I."/>
            <person name="Lundin D."/>
            <person name="Andersson A."/>
            <person name="Bertilsson S."/>
            <person name="Dopson M."/>
        </authorList>
    </citation>
    <scope>NUCLEOTIDE SEQUENCE</scope>
    <source>
        <strain evidence="2">MM415A01848</strain>
        <strain evidence="1">MM415B00170</strain>
    </source>
</reference>
<dbReference type="EMBL" id="MT142151">
    <property type="protein sequence ID" value="QJA75252.1"/>
    <property type="molecule type" value="Genomic_DNA"/>
</dbReference>
<protein>
    <submittedName>
        <fullName evidence="1">Uncharacterized protein</fullName>
    </submittedName>
</protein>
<evidence type="ECO:0000313" key="1">
    <source>
        <dbReference type="EMBL" id="QJA67749.1"/>
    </source>
</evidence>
<accession>A0A6M3JC36</accession>
<dbReference type="AlphaFoldDB" id="A0A6M3JC36"/>